<keyword evidence="4" id="KW-1185">Reference proteome</keyword>
<proteinExistence type="predicted"/>
<evidence type="ECO:0000256" key="1">
    <source>
        <dbReference type="SAM" id="SignalP"/>
    </source>
</evidence>
<dbReference type="Proteomes" id="UP001472677">
    <property type="component" value="Unassembled WGS sequence"/>
</dbReference>
<feature type="signal peptide" evidence="1">
    <location>
        <begin position="1"/>
        <end position="24"/>
    </location>
</feature>
<feature type="domain" description="Reverse transcriptase" evidence="2">
    <location>
        <begin position="225"/>
        <end position="328"/>
    </location>
</feature>
<keyword evidence="1" id="KW-0732">Signal</keyword>
<name>A0ABR2FPU0_9ROSI</name>
<reference evidence="3 4" key="1">
    <citation type="journal article" date="2024" name="G3 (Bethesda)">
        <title>Genome assembly of Hibiscus sabdariffa L. provides insights into metabolisms of medicinal natural products.</title>
        <authorList>
            <person name="Kim T."/>
        </authorList>
    </citation>
    <scope>NUCLEOTIDE SEQUENCE [LARGE SCALE GENOMIC DNA]</scope>
    <source>
        <strain evidence="3">TK-2024</strain>
        <tissue evidence="3">Old leaves</tissue>
    </source>
</reference>
<dbReference type="PANTHER" id="PTHR46890">
    <property type="entry name" value="NON-LTR RETROLELEMENT REVERSE TRANSCRIPTASE-LIKE PROTEIN-RELATED"/>
    <property type="match status" value="1"/>
</dbReference>
<dbReference type="EMBL" id="JBBPBM010000005">
    <property type="protein sequence ID" value="KAK8584124.1"/>
    <property type="molecule type" value="Genomic_DNA"/>
</dbReference>
<protein>
    <recommendedName>
        <fullName evidence="2">Reverse transcriptase domain-containing protein</fullName>
    </recommendedName>
</protein>
<dbReference type="InterPro" id="IPR052343">
    <property type="entry name" value="Retrotransposon-Effector_Assoc"/>
</dbReference>
<comment type="caution">
    <text evidence="3">The sequence shown here is derived from an EMBL/GenBank/DDBJ whole genome shotgun (WGS) entry which is preliminary data.</text>
</comment>
<dbReference type="Pfam" id="PF00078">
    <property type="entry name" value="RVT_1"/>
    <property type="match status" value="1"/>
</dbReference>
<evidence type="ECO:0000313" key="3">
    <source>
        <dbReference type="EMBL" id="KAK8584124.1"/>
    </source>
</evidence>
<evidence type="ECO:0000259" key="2">
    <source>
        <dbReference type="Pfam" id="PF00078"/>
    </source>
</evidence>
<sequence length="340" mass="38883">MKRWKRGLHAMVVLPPWLSVLIQASSNKLRLPGRISWRTHFYVERGDAEKSSFFSEVSEFLEQFRLPWCICDNFNVYIQVEDKLGGPPNFSSMEVFRDFCQLLKGAKIAIKDWAYNTNNTNPQKVIKDLEAEISMLKLNQVAGCWDSLLTKRIIALRAQVWQELRRRSNSLNCIRYNGVSVFDPIAVRNGVFEFFCKSYNVSSTLEVDKLNLPFNCISASQKSSLEVLNEMNFGDKWCKWIFKCVSTVSISVLVIGSLTERFPITRGLRQGCSLSPLFFNIIGEALHNLILKAVEEELFSGFTIGRGSHRSNISHLQFVDDIMTFCKASLDQVLNVKIVL</sequence>
<gene>
    <name evidence="3" type="ORF">V6N12_068373</name>
</gene>
<dbReference type="InterPro" id="IPR000477">
    <property type="entry name" value="RT_dom"/>
</dbReference>
<accession>A0ABR2FPU0</accession>
<evidence type="ECO:0000313" key="4">
    <source>
        <dbReference type="Proteomes" id="UP001472677"/>
    </source>
</evidence>
<feature type="chain" id="PRO_5045405029" description="Reverse transcriptase domain-containing protein" evidence="1">
    <location>
        <begin position="25"/>
        <end position="340"/>
    </location>
</feature>
<dbReference type="PANTHER" id="PTHR46890:SF48">
    <property type="entry name" value="RNA-DIRECTED DNA POLYMERASE"/>
    <property type="match status" value="1"/>
</dbReference>
<organism evidence="3 4">
    <name type="scientific">Hibiscus sabdariffa</name>
    <name type="common">roselle</name>
    <dbReference type="NCBI Taxonomy" id="183260"/>
    <lineage>
        <taxon>Eukaryota</taxon>
        <taxon>Viridiplantae</taxon>
        <taxon>Streptophyta</taxon>
        <taxon>Embryophyta</taxon>
        <taxon>Tracheophyta</taxon>
        <taxon>Spermatophyta</taxon>
        <taxon>Magnoliopsida</taxon>
        <taxon>eudicotyledons</taxon>
        <taxon>Gunneridae</taxon>
        <taxon>Pentapetalae</taxon>
        <taxon>rosids</taxon>
        <taxon>malvids</taxon>
        <taxon>Malvales</taxon>
        <taxon>Malvaceae</taxon>
        <taxon>Malvoideae</taxon>
        <taxon>Hibiscus</taxon>
    </lineage>
</organism>